<dbReference type="AlphaFoldDB" id="A0A4R1RGS7"/>
<evidence type="ECO:0000313" key="2">
    <source>
        <dbReference type="Proteomes" id="UP000295008"/>
    </source>
</evidence>
<dbReference type="EMBL" id="SLUN01000017">
    <property type="protein sequence ID" value="TCL65258.1"/>
    <property type="molecule type" value="Genomic_DNA"/>
</dbReference>
<evidence type="ECO:0000313" key="1">
    <source>
        <dbReference type="EMBL" id="TCL65258.1"/>
    </source>
</evidence>
<keyword evidence="2" id="KW-1185">Reference proteome</keyword>
<reference evidence="1 2" key="1">
    <citation type="submission" date="2019-03" db="EMBL/GenBank/DDBJ databases">
        <title>Genomic Encyclopedia of Type Strains, Phase IV (KMG-IV): sequencing the most valuable type-strain genomes for metagenomic binning, comparative biology and taxonomic classification.</title>
        <authorList>
            <person name="Goeker M."/>
        </authorList>
    </citation>
    <scope>NUCLEOTIDE SEQUENCE [LARGE SCALE GENOMIC DNA]</scope>
    <source>
        <strain evidence="1 2">LX-B</strain>
    </source>
</reference>
<sequence length="39" mass="4564">MVKLYTSAPLWEKMERKVSKIRQVALHLVPDLGRLRDAD</sequence>
<accession>A0A4R1RGS7</accession>
<comment type="caution">
    <text evidence="1">The sequence shown here is derived from an EMBL/GenBank/DDBJ whole genome shotgun (WGS) entry which is preliminary data.</text>
</comment>
<proteinExistence type="predicted"/>
<gene>
    <name evidence="1" type="ORF">EDC14_10176</name>
</gene>
<organism evidence="1 2">
    <name type="scientific">Hydrogenispora ethanolica</name>
    <dbReference type="NCBI Taxonomy" id="1082276"/>
    <lineage>
        <taxon>Bacteria</taxon>
        <taxon>Bacillati</taxon>
        <taxon>Bacillota</taxon>
        <taxon>Hydrogenispora</taxon>
    </lineage>
</organism>
<name>A0A4R1RGS7_HYDET</name>
<dbReference type="Proteomes" id="UP000295008">
    <property type="component" value="Unassembled WGS sequence"/>
</dbReference>
<protein>
    <submittedName>
        <fullName evidence="1">Uncharacterized protein</fullName>
    </submittedName>
</protein>